<reference evidence="1 2" key="1">
    <citation type="journal article" date="2015" name="Genome Announc.">
        <title>Expanding the biotechnology potential of lactobacilli through comparative genomics of 213 strains and associated genera.</title>
        <authorList>
            <person name="Sun Z."/>
            <person name="Harris H.M."/>
            <person name="McCann A."/>
            <person name="Guo C."/>
            <person name="Argimon S."/>
            <person name="Zhang W."/>
            <person name="Yang X."/>
            <person name="Jeffery I.B."/>
            <person name="Cooney J.C."/>
            <person name="Kagawa T.F."/>
            <person name="Liu W."/>
            <person name="Song Y."/>
            <person name="Salvetti E."/>
            <person name="Wrobel A."/>
            <person name="Rasinkangas P."/>
            <person name="Parkhill J."/>
            <person name="Rea M.C."/>
            <person name="O'Sullivan O."/>
            <person name="Ritari J."/>
            <person name="Douillard F.P."/>
            <person name="Paul Ross R."/>
            <person name="Yang R."/>
            <person name="Briner A.E."/>
            <person name="Felis G.E."/>
            <person name="de Vos W.M."/>
            <person name="Barrangou R."/>
            <person name="Klaenhammer T.R."/>
            <person name="Caufield P.W."/>
            <person name="Cui Y."/>
            <person name="Zhang H."/>
            <person name="O'Toole P.W."/>
        </authorList>
    </citation>
    <scope>NUCLEOTIDE SEQUENCE [LARGE SCALE GENOMIC DNA]</scope>
    <source>
        <strain evidence="1 2">DSM 18630</strain>
    </source>
</reference>
<dbReference type="PATRIC" id="fig|1423750.3.peg.306"/>
<accession>A0A0R1VSY9</accession>
<dbReference type="AlphaFoldDB" id="A0A0R1VSY9"/>
<dbReference type="RefSeq" id="WP_057871092.1">
    <property type="nucleotide sequence ID" value="NZ_AZGB01000009.1"/>
</dbReference>
<comment type="caution">
    <text evidence="1">The sequence shown here is derived from an EMBL/GenBank/DDBJ whole genome shotgun (WGS) entry which is preliminary data.</text>
</comment>
<protein>
    <submittedName>
        <fullName evidence="1">Uncharacterized protein</fullName>
    </submittedName>
</protein>
<organism evidence="1 2">
    <name type="scientific">Liquorilactobacillus ghanensis DSM 18630</name>
    <dbReference type="NCBI Taxonomy" id="1423750"/>
    <lineage>
        <taxon>Bacteria</taxon>
        <taxon>Bacillati</taxon>
        <taxon>Bacillota</taxon>
        <taxon>Bacilli</taxon>
        <taxon>Lactobacillales</taxon>
        <taxon>Lactobacillaceae</taxon>
        <taxon>Liquorilactobacillus</taxon>
    </lineage>
</organism>
<name>A0A0R1VSY9_9LACO</name>
<dbReference type="EMBL" id="AZGB01000009">
    <property type="protein sequence ID" value="KRM06987.1"/>
    <property type="molecule type" value="Genomic_DNA"/>
</dbReference>
<dbReference type="STRING" id="1423750.FC89_GL000296"/>
<gene>
    <name evidence="1" type="ORF">FC89_GL000296</name>
</gene>
<dbReference type="GeneID" id="98318354"/>
<dbReference type="Proteomes" id="UP000051451">
    <property type="component" value="Unassembled WGS sequence"/>
</dbReference>
<dbReference type="OrthoDB" id="2190065at2"/>
<evidence type="ECO:0000313" key="1">
    <source>
        <dbReference type="EMBL" id="KRM06987.1"/>
    </source>
</evidence>
<sequence>MKTREALLKEFEEEPTAKKFSKSDKVIHFTPAELKQILDAPTKAQTICGYCHDELGVPKSRKECVHDVKAIGKDVYKESYLNDIKYCDVCGRKLGE</sequence>
<keyword evidence="2" id="KW-1185">Reference proteome</keyword>
<evidence type="ECO:0000313" key="2">
    <source>
        <dbReference type="Proteomes" id="UP000051451"/>
    </source>
</evidence>
<proteinExistence type="predicted"/>